<comment type="similarity">
    <text evidence="1 4 5">Belongs to the bacterial ribosomal protein bL17 family.</text>
</comment>
<dbReference type="FunFam" id="3.90.1030.10:FF:000001">
    <property type="entry name" value="50S ribosomal protein L17"/>
    <property type="match status" value="1"/>
</dbReference>
<dbReference type="PANTHER" id="PTHR14413:SF16">
    <property type="entry name" value="LARGE RIBOSOMAL SUBUNIT PROTEIN BL17M"/>
    <property type="match status" value="1"/>
</dbReference>
<dbReference type="SUPFAM" id="SSF64263">
    <property type="entry name" value="Prokaryotic ribosomal protein L17"/>
    <property type="match status" value="1"/>
</dbReference>
<dbReference type="InterPro" id="IPR000456">
    <property type="entry name" value="Ribosomal_bL17"/>
</dbReference>
<evidence type="ECO:0000313" key="8">
    <source>
        <dbReference type="Proteomes" id="UP000293331"/>
    </source>
</evidence>
<proteinExistence type="inferred from homology"/>
<dbReference type="GO" id="GO:0022625">
    <property type="term" value="C:cytosolic large ribosomal subunit"/>
    <property type="evidence" value="ECO:0007669"/>
    <property type="project" value="TreeGrafter"/>
</dbReference>
<evidence type="ECO:0000256" key="1">
    <source>
        <dbReference type="ARBA" id="ARBA00008777"/>
    </source>
</evidence>
<dbReference type="PROSITE" id="PS01167">
    <property type="entry name" value="RIBOSOMAL_L17"/>
    <property type="match status" value="1"/>
</dbReference>
<dbReference type="AlphaFoldDB" id="A0A4Q5LN45"/>
<dbReference type="HAMAP" id="MF_01368">
    <property type="entry name" value="Ribosomal_bL17"/>
    <property type="match status" value="1"/>
</dbReference>
<organism evidence="7 8">
    <name type="scientific">Mucilaginibacter terrigena</name>
    <dbReference type="NCBI Taxonomy" id="2492395"/>
    <lineage>
        <taxon>Bacteria</taxon>
        <taxon>Pseudomonadati</taxon>
        <taxon>Bacteroidota</taxon>
        <taxon>Sphingobacteriia</taxon>
        <taxon>Sphingobacteriales</taxon>
        <taxon>Sphingobacteriaceae</taxon>
        <taxon>Mucilaginibacter</taxon>
    </lineage>
</organism>
<dbReference type="GO" id="GO:0003735">
    <property type="term" value="F:structural constituent of ribosome"/>
    <property type="evidence" value="ECO:0007669"/>
    <property type="project" value="InterPro"/>
</dbReference>
<comment type="caution">
    <text evidence="7">The sequence shown here is derived from an EMBL/GenBank/DDBJ whole genome shotgun (WGS) entry which is preliminary data.</text>
</comment>
<keyword evidence="2 4" id="KW-0689">Ribosomal protein</keyword>
<evidence type="ECO:0000256" key="3">
    <source>
        <dbReference type="ARBA" id="ARBA00023274"/>
    </source>
</evidence>
<feature type="region of interest" description="Disordered" evidence="6">
    <location>
        <begin position="129"/>
        <end position="201"/>
    </location>
</feature>
<feature type="compositionally biased region" description="Low complexity" evidence="6">
    <location>
        <begin position="143"/>
        <end position="188"/>
    </location>
</feature>
<evidence type="ECO:0000256" key="2">
    <source>
        <dbReference type="ARBA" id="ARBA00022980"/>
    </source>
</evidence>
<dbReference type="Proteomes" id="UP000293331">
    <property type="component" value="Unassembled WGS sequence"/>
</dbReference>
<dbReference type="InterPro" id="IPR036373">
    <property type="entry name" value="Ribosomal_bL17_sf"/>
</dbReference>
<accession>A0A4Q5LN45</accession>
<dbReference type="RefSeq" id="WP_129876213.1">
    <property type="nucleotide sequence ID" value="NZ_SEWG01000003.1"/>
</dbReference>
<evidence type="ECO:0000313" key="7">
    <source>
        <dbReference type="EMBL" id="RYU90662.1"/>
    </source>
</evidence>
<dbReference type="GO" id="GO:0006412">
    <property type="term" value="P:translation"/>
    <property type="evidence" value="ECO:0007669"/>
    <property type="project" value="UniProtKB-UniRule"/>
</dbReference>
<protein>
    <recommendedName>
        <fullName evidence="4">Large ribosomal subunit protein bL17</fullName>
    </recommendedName>
</protein>
<keyword evidence="8" id="KW-1185">Reference proteome</keyword>
<reference evidence="7 8" key="1">
    <citation type="submission" date="2019-02" db="EMBL/GenBank/DDBJ databases">
        <title>Bacterial novel species Mucilaginibacter sp. 17JY9-4 isolated from soil.</title>
        <authorList>
            <person name="Jung H.-Y."/>
        </authorList>
    </citation>
    <scope>NUCLEOTIDE SEQUENCE [LARGE SCALE GENOMIC DNA]</scope>
    <source>
        <strain evidence="7 8">17JY9-4</strain>
    </source>
</reference>
<dbReference type="EMBL" id="SEWG01000003">
    <property type="protein sequence ID" value="RYU90662.1"/>
    <property type="molecule type" value="Genomic_DNA"/>
</dbReference>
<evidence type="ECO:0000256" key="6">
    <source>
        <dbReference type="SAM" id="MobiDB-lite"/>
    </source>
</evidence>
<dbReference type="PANTHER" id="PTHR14413">
    <property type="entry name" value="RIBOSOMAL PROTEIN L17"/>
    <property type="match status" value="1"/>
</dbReference>
<dbReference type="OrthoDB" id="9809073at2"/>
<dbReference type="InterPro" id="IPR047859">
    <property type="entry name" value="Ribosomal_bL17_CS"/>
</dbReference>
<comment type="subunit">
    <text evidence="4">Part of the 50S ribosomal subunit. Contacts protein L32.</text>
</comment>
<name>A0A4Q5LN45_9SPHI</name>
<dbReference type="NCBIfam" id="TIGR00059">
    <property type="entry name" value="L17"/>
    <property type="match status" value="1"/>
</dbReference>
<evidence type="ECO:0000256" key="5">
    <source>
        <dbReference type="RuleBase" id="RU000660"/>
    </source>
</evidence>
<dbReference type="Pfam" id="PF01196">
    <property type="entry name" value="Ribosomal_L17"/>
    <property type="match status" value="1"/>
</dbReference>
<gene>
    <name evidence="4" type="primary">rplQ</name>
    <name evidence="7" type="ORF">EWM62_08400</name>
</gene>
<dbReference type="Gene3D" id="3.90.1030.10">
    <property type="entry name" value="Ribosomal protein L17"/>
    <property type="match status" value="1"/>
</dbReference>
<sequence>MRHGKKVNHLGRTDSHRKAMMANMASSLIQHKRITTTLAKAKALRGYVEPLLTKSKNDTTHSRRTVFSYLQDKDTVNILFREVAEKIANRPGGYTRIVKLENRLGDNAEMAIIELVDYNTVYGKDVDAKAEKKTTRRRGGASKAKTAPAAAAADTTAAAPVVAEEVVETAPVAETAPAVEETPAAEAPAADDKEENAEKGE</sequence>
<keyword evidence="3 4" id="KW-0687">Ribonucleoprotein</keyword>
<evidence type="ECO:0000256" key="4">
    <source>
        <dbReference type="HAMAP-Rule" id="MF_01368"/>
    </source>
</evidence>